<dbReference type="GeneID" id="4702465"/>
<organism evidence="2 3">
    <name type="scientific">Aspergillus clavatus (strain ATCC 1007 / CBS 513.65 / DSM 816 / NCTC 3887 / NRRL 1 / QM 1276 / 107)</name>
    <dbReference type="NCBI Taxonomy" id="344612"/>
    <lineage>
        <taxon>Eukaryota</taxon>
        <taxon>Fungi</taxon>
        <taxon>Dikarya</taxon>
        <taxon>Ascomycota</taxon>
        <taxon>Pezizomycotina</taxon>
        <taxon>Eurotiomycetes</taxon>
        <taxon>Eurotiomycetidae</taxon>
        <taxon>Eurotiales</taxon>
        <taxon>Aspergillaceae</taxon>
        <taxon>Aspergillus</taxon>
        <taxon>Aspergillus subgen. Fumigati</taxon>
    </lineage>
</organism>
<dbReference type="VEuPathDB" id="FungiDB:ACLA_096540"/>
<gene>
    <name evidence="2" type="ORF">ACLA_096540</name>
</gene>
<dbReference type="Pfam" id="PF08728">
    <property type="entry name" value="CRT10"/>
    <property type="match status" value="1"/>
</dbReference>
<dbReference type="EMBL" id="DS027058">
    <property type="protein sequence ID" value="EAW08721.1"/>
    <property type="molecule type" value="Genomic_DNA"/>
</dbReference>
<dbReference type="Proteomes" id="UP000006701">
    <property type="component" value="Unassembled WGS sequence"/>
</dbReference>
<feature type="region of interest" description="Disordered" evidence="1">
    <location>
        <begin position="736"/>
        <end position="769"/>
    </location>
</feature>
<dbReference type="eggNOG" id="ENOG502S49J">
    <property type="taxonomic scope" value="Eukaryota"/>
</dbReference>
<dbReference type="InterPro" id="IPR014839">
    <property type="entry name" value="Crt10"/>
</dbReference>
<dbReference type="OrthoDB" id="5591786at2759"/>
<dbReference type="HOGENOM" id="CLU_007263_2_0_1"/>
<sequence length="850" mass="95349">MASQNSSDRGPRPGDGLHLRPLNVEKGSKRFSATDSGPPRTATWRNNLTALSQRRNLLFVAYRHQIYVWEPAGSFQMLGSEPEMIITPVMKEIHGSGYISPNAPHAINNILVDDLGREEVLLLVTDSGNVCGYRVEAIFSALKRAGERKNKRPLDDSQVDPFFVEYVEASAWGLAIHKFARLIAVSANTGLVTVFAFALVNPTSQDDCSSSQQIEEEYDFTDYDQTWLDIRSNEQFSQLQRLMPDKHRTRNIKLTYTGHFSNIPSVSFYNSDLDPNGTWMVSTDIDNKLLVWKIWESLGPFNVYHFNETSFRSFPESLRNDSERGWTVLALDPRSFHLAKSTEKACGGQPVRRTKRGQAFLNITKLSNHVPDVSHVYSYFPPASRPQPDQPTLPDIFGADCRIDNRTRFPRFASNCGADSMVEDGPAMNESQHSSYSTSSESMRSARQSNWPSELADTLSHRAVDGSAREDENSDSRSTGMESGRNQQATGQDANGLHGDDALDRFGQGMDEIRRRHGHGPLTTAEFLQFALLEALGGDIPGAEEYFDDDLDYSDIEDADIEDADNVDDSDDEMEDTEGHSSDSDALSAAEVASYPISDHIRLLPHPLAPHASVMCGSPLRQTFTRPIVSLRACDRFNMVKYIPEHGIVIAASQKGRAAVIALTQSQQSGLSLRVDWIVPFESQEKFGDRPLVPLLGMAVSPMQGFEIPSDVPYIPRHGADSTDAVFRFRSLNHDRSNNTTFPHSSRDGNPGHPSTHEKQSPTFPFGPGLRLSAAARERQYPLTLPECHARATRAYKPDEPWRGWNPSRRYRLLLMYDDHSVMSYEFWYDWNTRERAGEDGMEEDEILII</sequence>
<evidence type="ECO:0000313" key="2">
    <source>
        <dbReference type="EMBL" id="EAW08721.1"/>
    </source>
</evidence>
<feature type="compositionally biased region" description="Low complexity" evidence="1">
    <location>
        <begin position="430"/>
        <end position="449"/>
    </location>
</feature>
<evidence type="ECO:0000256" key="1">
    <source>
        <dbReference type="SAM" id="MobiDB-lite"/>
    </source>
</evidence>
<name>A1CMD4_ASPCL</name>
<feature type="compositionally biased region" description="Polar residues" evidence="1">
    <location>
        <begin position="476"/>
        <end position="493"/>
    </location>
</feature>
<feature type="compositionally biased region" description="Basic and acidic residues" evidence="1">
    <location>
        <begin position="9"/>
        <end position="18"/>
    </location>
</feature>
<dbReference type="KEGG" id="act:ACLA_096540"/>
<dbReference type="RefSeq" id="XP_001270147.1">
    <property type="nucleotide sequence ID" value="XM_001270146.1"/>
</dbReference>
<feature type="region of interest" description="Disordered" evidence="1">
    <location>
        <begin position="423"/>
        <end position="505"/>
    </location>
</feature>
<dbReference type="AlphaFoldDB" id="A1CMD4"/>
<dbReference type="OMA" id="DVPYIPR"/>
<accession>A1CMD4</accession>
<proteinExistence type="predicted"/>
<feature type="region of interest" description="Disordered" evidence="1">
    <location>
        <begin position="1"/>
        <end position="41"/>
    </location>
</feature>
<dbReference type="STRING" id="344612.A1CMD4"/>
<feature type="compositionally biased region" description="Basic and acidic residues" evidence="1">
    <location>
        <begin position="459"/>
        <end position="475"/>
    </location>
</feature>
<feature type="compositionally biased region" description="Acidic residues" evidence="1">
    <location>
        <begin position="559"/>
        <end position="576"/>
    </location>
</feature>
<dbReference type="SUPFAM" id="SSF101898">
    <property type="entry name" value="NHL repeat"/>
    <property type="match status" value="1"/>
</dbReference>
<feature type="region of interest" description="Disordered" evidence="1">
    <location>
        <begin position="559"/>
        <end position="587"/>
    </location>
</feature>
<evidence type="ECO:0000313" key="3">
    <source>
        <dbReference type="Proteomes" id="UP000006701"/>
    </source>
</evidence>
<protein>
    <recommendedName>
        <fullName evidence="4">Pyridine nucleotide-disulphide oxidoreductase family protein</fullName>
    </recommendedName>
</protein>
<evidence type="ECO:0008006" key="4">
    <source>
        <dbReference type="Google" id="ProtNLM"/>
    </source>
</evidence>
<reference evidence="2 3" key="1">
    <citation type="journal article" date="2008" name="PLoS Genet.">
        <title>Genomic islands in the pathogenic filamentous fungus Aspergillus fumigatus.</title>
        <authorList>
            <person name="Fedorova N.D."/>
            <person name="Khaldi N."/>
            <person name="Joardar V.S."/>
            <person name="Maiti R."/>
            <person name="Amedeo P."/>
            <person name="Anderson M.J."/>
            <person name="Crabtree J."/>
            <person name="Silva J.C."/>
            <person name="Badger J.H."/>
            <person name="Albarraq A."/>
            <person name="Angiuoli S."/>
            <person name="Bussey H."/>
            <person name="Bowyer P."/>
            <person name="Cotty P.J."/>
            <person name="Dyer P.S."/>
            <person name="Egan A."/>
            <person name="Galens K."/>
            <person name="Fraser-Liggett C.M."/>
            <person name="Haas B.J."/>
            <person name="Inman J.M."/>
            <person name="Kent R."/>
            <person name="Lemieux S."/>
            <person name="Malavazi I."/>
            <person name="Orvis J."/>
            <person name="Roemer T."/>
            <person name="Ronning C.M."/>
            <person name="Sundaram J.P."/>
            <person name="Sutton G."/>
            <person name="Turner G."/>
            <person name="Venter J.C."/>
            <person name="White O.R."/>
            <person name="Whitty B.R."/>
            <person name="Youngman P."/>
            <person name="Wolfe K.H."/>
            <person name="Goldman G.H."/>
            <person name="Wortman J.R."/>
            <person name="Jiang B."/>
            <person name="Denning D.W."/>
            <person name="Nierman W.C."/>
        </authorList>
    </citation>
    <scope>NUCLEOTIDE SEQUENCE [LARGE SCALE GENOMIC DNA]</scope>
    <source>
        <strain evidence="3">ATCC 1007 / CBS 513.65 / DSM 816 / NCTC 3887 / NRRL 1</strain>
    </source>
</reference>
<keyword evidence="3" id="KW-1185">Reference proteome</keyword>